<dbReference type="InterPro" id="IPR002716">
    <property type="entry name" value="PIN_dom"/>
</dbReference>
<dbReference type="AlphaFoldDB" id="A0A348ANK4"/>
<sequence>MGEKSNGLRVFVDSNILISAMHSTESLSRKLLLLVVEEHNLLICSYTISEVSHVIKKRFPNKFAEWERFLSLLEFELVYTPENPLTFPVPHIRDKKDIPILISAILAEPDALVTGDYDFHTDEIKEYFAVYTPAEFLRTFGGLA</sequence>
<keyword evidence="3" id="KW-1185">Reference proteome</keyword>
<dbReference type="PANTHER" id="PTHR34610">
    <property type="entry name" value="SSL7007 PROTEIN"/>
    <property type="match status" value="1"/>
</dbReference>
<protein>
    <recommendedName>
        <fullName evidence="1">PIN domain-containing protein</fullName>
    </recommendedName>
</protein>
<dbReference type="KEGG" id="mana:MAMMFC1_03347"/>
<feature type="domain" description="PIN" evidence="1">
    <location>
        <begin position="8"/>
        <end position="121"/>
    </location>
</feature>
<dbReference type="InterPro" id="IPR002850">
    <property type="entry name" value="PIN_toxin-like"/>
</dbReference>
<evidence type="ECO:0000313" key="3">
    <source>
        <dbReference type="Proteomes" id="UP000276437"/>
    </source>
</evidence>
<dbReference type="OrthoDB" id="335825at2"/>
<dbReference type="SMART" id="SM00670">
    <property type="entry name" value="PINc"/>
    <property type="match status" value="1"/>
</dbReference>
<name>A0A348ANK4_9FIRM</name>
<dbReference type="InterPro" id="IPR029060">
    <property type="entry name" value="PIN-like_dom_sf"/>
</dbReference>
<reference evidence="2 3" key="1">
    <citation type="journal article" date="2018" name="Int. J. Syst. Evol. Microbiol.">
        <title>Methylomusa anaerophila gen. nov., sp. nov., an anaerobic methanol-utilizing bacterium isolated from a microbial fuel cell.</title>
        <authorList>
            <person name="Amano N."/>
            <person name="Yamamuro A."/>
            <person name="Miyahara M."/>
            <person name="Kouzuma A."/>
            <person name="Abe T."/>
            <person name="Watanabe K."/>
        </authorList>
    </citation>
    <scope>NUCLEOTIDE SEQUENCE [LARGE SCALE GENOMIC DNA]</scope>
    <source>
        <strain evidence="2 3">MMFC1</strain>
    </source>
</reference>
<dbReference type="Pfam" id="PF13470">
    <property type="entry name" value="PIN_3"/>
    <property type="match status" value="1"/>
</dbReference>
<evidence type="ECO:0000313" key="2">
    <source>
        <dbReference type="EMBL" id="BBB92652.1"/>
    </source>
</evidence>
<dbReference type="EMBL" id="AP018449">
    <property type="protein sequence ID" value="BBB92652.1"/>
    <property type="molecule type" value="Genomic_DNA"/>
</dbReference>
<gene>
    <name evidence="2" type="ORF">MAMMFC1_03347</name>
</gene>
<dbReference type="Proteomes" id="UP000276437">
    <property type="component" value="Chromosome"/>
</dbReference>
<dbReference type="PANTHER" id="PTHR34610:SF3">
    <property type="entry name" value="SSL7007 PROTEIN"/>
    <property type="match status" value="1"/>
</dbReference>
<evidence type="ECO:0000259" key="1">
    <source>
        <dbReference type="SMART" id="SM00670"/>
    </source>
</evidence>
<dbReference type="NCBIfam" id="TIGR00305">
    <property type="entry name" value="putative toxin-antitoxin system toxin component, PIN family"/>
    <property type="match status" value="1"/>
</dbReference>
<organism evidence="2 3">
    <name type="scientific">Methylomusa anaerophila</name>
    <dbReference type="NCBI Taxonomy" id="1930071"/>
    <lineage>
        <taxon>Bacteria</taxon>
        <taxon>Bacillati</taxon>
        <taxon>Bacillota</taxon>
        <taxon>Negativicutes</taxon>
        <taxon>Selenomonadales</taxon>
        <taxon>Sporomusaceae</taxon>
        <taxon>Methylomusa</taxon>
    </lineage>
</organism>
<dbReference type="RefSeq" id="WP_126309591.1">
    <property type="nucleotide sequence ID" value="NZ_AP018449.1"/>
</dbReference>
<proteinExistence type="predicted"/>
<accession>A0A348ANK4</accession>
<dbReference type="SUPFAM" id="SSF88723">
    <property type="entry name" value="PIN domain-like"/>
    <property type="match status" value="1"/>
</dbReference>